<gene>
    <name evidence="2" type="ORF">IO98_13855</name>
</gene>
<protein>
    <recommendedName>
        <fullName evidence="4">Cell division protein FtsW</fullName>
    </recommendedName>
</protein>
<feature type="transmembrane region" description="Helical" evidence="1">
    <location>
        <begin position="172"/>
        <end position="191"/>
    </location>
</feature>
<keyword evidence="1" id="KW-0812">Transmembrane</keyword>
<name>A0A084JLB7_9FIRM</name>
<dbReference type="OrthoDB" id="9802195at2"/>
<evidence type="ECO:0008006" key="4">
    <source>
        <dbReference type="Google" id="ProtNLM"/>
    </source>
</evidence>
<evidence type="ECO:0000313" key="2">
    <source>
        <dbReference type="EMBL" id="KEZ89751.1"/>
    </source>
</evidence>
<dbReference type="STRING" id="29354.IO98_13855"/>
<feature type="transmembrane region" description="Helical" evidence="1">
    <location>
        <begin position="227"/>
        <end position="245"/>
    </location>
</feature>
<feature type="transmembrane region" description="Helical" evidence="1">
    <location>
        <begin position="393"/>
        <end position="420"/>
    </location>
</feature>
<evidence type="ECO:0000313" key="3">
    <source>
        <dbReference type="Proteomes" id="UP000028525"/>
    </source>
</evidence>
<feature type="transmembrane region" description="Helical" evidence="1">
    <location>
        <begin position="141"/>
        <end position="160"/>
    </location>
</feature>
<comment type="caution">
    <text evidence="2">The sequence shown here is derived from an EMBL/GenBank/DDBJ whole genome shotgun (WGS) entry which is preliminary data.</text>
</comment>
<accession>A0A084JLB7</accession>
<keyword evidence="3" id="KW-1185">Reference proteome</keyword>
<feature type="transmembrane region" description="Helical" evidence="1">
    <location>
        <begin position="474"/>
        <end position="492"/>
    </location>
</feature>
<dbReference type="EMBL" id="JPME01000015">
    <property type="protein sequence ID" value="KEZ89751.1"/>
    <property type="molecule type" value="Genomic_DNA"/>
</dbReference>
<dbReference type="InterPro" id="IPR047928">
    <property type="entry name" value="Perm_prefix_1"/>
</dbReference>
<keyword evidence="1" id="KW-0472">Membrane</keyword>
<feature type="transmembrane region" description="Helical" evidence="1">
    <location>
        <begin position="85"/>
        <end position="105"/>
    </location>
</feature>
<dbReference type="RefSeq" id="WP_038281883.1">
    <property type="nucleotide sequence ID" value="NZ_JPME01000015.1"/>
</dbReference>
<dbReference type="Proteomes" id="UP000028525">
    <property type="component" value="Unassembled WGS sequence"/>
</dbReference>
<evidence type="ECO:0000256" key="1">
    <source>
        <dbReference type="SAM" id="Phobius"/>
    </source>
</evidence>
<feature type="transmembrane region" description="Helical" evidence="1">
    <location>
        <begin position="432"/>
        <end position="454"/>
    </location>
</feature>
<reference evidence="2 3" key="1">
    <citation type="submission" date="2014-07" db="EMBL/GenBank/DDBJ databases">
        <title>Draft genome of Clostridium celerecrescens 152B isolated from sediments associated with methane hydrate from Krishna Godavari basin.</title>
        <authorList>
            <person name="Honkalas V.S."/>
            <person name="Dabir A.P."/>
            <person name="Arora P."/>
            <person name="Dhakephalkar P.K."/>
        </authorList>
    </citation>
    <scope>NUCLEOTIDE SEQUENCE [LARGE SCALE GENOMIC DNA]</scope>
    <source>
        <strain evidence="2 3">152B</strain>
    </source>
</reference>
<dbReference type="NCBIfam" id="NF038403">
    <property type="entry name" value="perm_prefix_1"/>
    <property type="match status" value="1"/>
</dbReference>
<feature type="transmembrane region" description="Helical" evidence="1">
    <location>
        <begin position="111"/>
        <end position="129"/>
    </location>
</feature>
<sequence length="508" mass="57585">MNKKISDSAVSHFLEEVTEQISYKPLRPSIHQELESHINDRIEDYESQGLSHDDAEHKALRGMGDPIAIGTELNEAHKIQKSPRLAFITALLLLVGFVLSCFFQWTPEQMSNGFLYYIPGGILLVFTALKGYPFLIRHRKILASLICLLYLAQIVIFFLTEVSGRRIGIVSTSYFATLLLVPVITVLLYCSRHNRKKFLAAALGCAGVWMLLMYTFGPYHFSDTSGAIFLLSILGTVCFMIHRGIFSGKKKFLYTGTLAFLVLLGSPLFLTPSGRVKTVAFLSPQSAIRTTWDDTYNGILIQKLLSRTPLTSGLELSAEEMMDYGTGAWYFASRDPWQIGINTTWIYTDKQEQEFQDMVKTIRNQGGRPRYIHYQADDVTLWDILPQHYHNNYLIAVCIFLFGWLPGLVLIGAIGLFYWILFSYIRRIHGNLASSLAFSCGQCLLWQGVFYLLGNFGYQYALFPNLPLISEGQLSILLNMLLLGLVFSAYRYDHVIEEPVNYRPITSG</sequence>
<keyword evidence="1" id="KW-1133">Transmembrane helix</keyword>
<dbReference type="AlphaFoldDB" id="A0A084JLB7"/>
<feature type="transmembrane region" description="Helical" evidence="1">
    <location>
        <begin position="198"/>
        <end position="221"/>
    </location>
</feature>
<proteinExistence type="predicted"/>
<feature type="transmembrane region" description="Helical" evidence="1">
    <location>
        <begin position="252"/>
        <end position="270"/>
    </location>
</feature>
<organism evidence="2 3">
    <name type="scientific">Lacrimispora celerecrescens</name>
    <dbReference type="NCBI Taxonomy" id="29354"/>
    <lineage>
        <taxon>Bacteria</taxon>
        <taxon>Bacillati</taxon>
        <taxon>Bacillota</taxon>
        <taxon>Clostridia</taxon>
        <taxon>Lachnospirales</taxon>
        <taxon>Lachnospiraceae</taxon>
        <taxon>Lacrimispora</taxon>
    </lineage>
</organism>